<dbReference type="InterPro" id="IPR038063">
    <property type="entry name" value="Transpep_catalytic_dom"/>
</dbReference>
<dbReference type="GO" id="GO:0008360">
    <property type="term" value="P:regulation of cell shape"/>
    <property type="evidence" value="ECO:0007669"/>
    <property type="project" value="UniProtKB-UniRule"/>
</dbReference>
<dbReference type="EMBL" id="PGEZ01000001">
    <property type="protein sequence ID" value="PJJ56658.1"/>
    <property type="molecule type" value="Genomic_DNA"/>
</dbReference>
<accession>A0A2M9BFD5</accession>
<evidence type="ECO:0000256" key="7">
    <source>
        <dbReference type="SAM" id="MobiDB-lite"/>
    </source>
</evidence>
<organism evidence="9 10">
    <name type="scientific">Mumia flava</name>
    <dbReference type="NCBI Taxonomy" id="1348852"/>
    <lineage>
        <taxon>Bacteria</taxon>
        <taxon>Bacillati</taxon>
        <taxon>Actinomycetota</taxon>
        <taxon>Actinomycetes</taxon>
        <taxon>Propionibacteriales</taxon>
        <taxon>Nocardioidaceae</taxon>
        <taxon>Mumia</taxon>
    </lineage>
</organism>
<evidence type="ECO:0000313" key="10">
    <source>
        <dbReference type="Proteomes" id="UP000230842"/>
    </source>
</evidence>
<dbReference type="GO" id="GO:0016740">
    <property type="term" value="F:transferase activity"/>
    <property type="evidence" value="ECO:0007669"/>
    <property type="project" value="UniProtKB-KW"/>
</dbReference>
<reference evidence="9 10" key="1">
    <citation type="submission" date="2017-11" db="EMBL/GenBank/DDBJ databases">
        <title>Genomic Encyclopedia of Archaeal and Bacterial Type Strains, Phase II (KMG-II): From Individual Species to Whole Genera.</title>
        <authorList>
            <person name="Goeker M."/>
        </authorList>
    </citation>
    <scope>NUCLEOTIDE SEQUENCE [LARGE SCALE GENOMIC DNA]</scope>
    <source>
        <strain evidence="9 10">DSM 27763</strain>
    </source>
</reference>
<dbReference type="GO" id="GO:0018104">
    <property type="term" value="P:peptidoglycan-protein cross-linking"/>
    <property type="evidence" value="ECO:0007669"/>
    <property type="project" value="TreeGrafter"/>
</dbReference>
<feature type="compositionally biased region" description="Basic and acidic residues" evidence="7">
    <location>
        <begin position="83"/>
        <end position="92"/>
    </location>
</feature>
<dbReference type="Gene3D" id="2.40.440.10">
    <property type="entry name" value="L,D-transpeptidase catalytic domain-like"/>
    <property type="match status" value="1"/>
</dbReference>
<dbReference type="Pfam" id="PF03734">
    <property type="entry name" value="YkuD"/>
    <property type="match status" value="1"/>
</dbReference>
<keyword evidence="5 6" id="KW-0961">Cell wall biogenesis/degradation</keyword>
<dbReference type="InterPro" id="IPR050979">
    <property type="entry name" value="LD-transpeptidase"/>
</dbReference>
<dbReference type="GO" id="GO:0071972">
    <property type="term" value="F:peptidoglycan L,D-transpeptidase activity"/>
    <property type="evidence" value="ECO:0007669"/>
    <property type="project" value="TreeGrafter"/>
</dbReference>
<feature type="active site" description="Proton donor/acceptor" evidence="6">
    <location>
        <position position="184"/>
    </location>
</feature>
<evidence type="ECO:0000259" key="8">
    <source>
        <dbReference type="PROSITE" id="PS52029"/>
    </source>
</evidence>
<evidence type="ECO:0000256" key="5">
    <source>
        <dbReference type="ARBA" id="ARBA00023316"/>
    </source>
</evidence>
<dbReference type="InterPro" id="IPR005490">
    <property type="entry name" value="LD_TPept_cat_dom"/>
</dbReference>
<feature type="active site" description="Nucleophile" evidence="6">
    <location>
        <position position="209"/>
    </location>
</feature>
<feature type="region of interest" description="Disordered" evidence="7">
    <location>
        <begin position="33"/>
        <end position="110"/>
    </location>
</feature>
<evidence type="ECO:0000256" key="4">
    <source>
        <dbReference type="ARBA" id="ARBA00022984"/>
    </source>
</evidence>
<sequence length="234" mass="24486">MLLGALLAAGVQATSATERITAWAPIGAPAAEEGAVAAGAEPVTRSDESAGPSTGETGLASPPPTTAAPSDAPPPEAQTVPLDRPRTTKRGELLAPNVAPPVPARSGTGRRVVFSMSEQRVWIVGSGGRAQRTYLVSGSRYDNLQPGRYEIYSRSRHATSFTLSSTMEFFVRFTRGPNAAIGFHSIPVSNDGTLVQTTQQLGTELSAGCIRQRRSDAKALWQFAGVGTRVVVVG</sequence>
<name>A0A2M9BFD5_9ACTN</name>
<keyword evidence="2" id="KW-0808">Transferase</keyword>
<feature type="compositionally biased region" description="Pro residues" evidence="7">
    <location>
        <begin position="61"/>
        <end position="76"/>
    </location>
</feature>
<protein>
    <submittedName>
        <fullName evidence="9">Lipoprotein-anchoring transpeptidase ErfK/SrfK</fullName>
    </submittedName>
</protein>
<dbReference type="SUPFAM" id="SSF141523">
    <property type="entry name" value="L,D-transpeptidase catalytic domain-like"/>
    <property type="match status" value="1"/>
</dbReference>
<evidence type="ECO:0000256" key="3">
    <source>
        <dbReference type="ARBA" id="ARBA00022960"/>
    </source>
</evidence>
<dbReference type="PANTHER" id="PTHR30582">
    <property type="entry name" value="L,D-TRANSPEPTIDASE"/>
    <property type="match status" value="1"/>
</dbReference>
<keyword evidence="4 6" id="KW-0573">Peptidoglycan synthesis</keyword>
<dbReference type="PROSITE" id="PS52029">
    <property type="entry name" value="LD_TPASE"/>
    <property type="match status" value="1"/>
</dbReference>
<keyword evidence="10" id="KW-1185">Reference proteome</keyword>
<comment type="pathway">
    <text evidence="1 6">Cell wall biogenesis; peptidoglycan biosynthesis.</text>
</comment>
<dbReference type="CDD" id="cd16913">
    <property type="entry name" value="YkuD_like"/>
    <property type="match status" value="1"/>
</dbReference>
<evidence type="ECO:0000256" key="6">
    <source>
        <dbReference type="PROSITE-ProRule" id="PRU01373"/>
    </source>
</evidence>
<proteinExistence type="predicted"/>
<gene>
    <name evidence="9" type="ORF">CLV56_0869</name>
</gene>
<evidence type="ECO:0000256" key="2">
    <source>
        <dbReference type="ARBA" id="ARBA00022679"/>
    </source>
</evidence>
<comment type="caution">
    <text evidence="9">The sequence shown here is derived from an EMBL/GenBank/DDBJ whole genome shotgun (WGS) entry which is preliminary data.</text>
</comment>
<feature type="compositionally biased region" description="Low complexity" evidence="7">
    <location>
        <begin position="33"/>
        <end position="42"/>
    </location>
</feature>
<dbReference type="PANTHER" id="PTHR30582:SF2">
    <property type="entry name" value="L,D-TRANSPEPTIDASE YCIB-RELATED"/>
    <property type="match status" value="1"/>
</dbReference>
<evidence type="ECO:0000313" key="9">
    <source>
        <dbReference type="EMBL" id="PJJ56658.1"/>
    </source>
</evidence>
<keyword evidence="9" id="KW-0449">Lipoprotein</keyword>
<feature type="domain" description="L,D-TPase catalytic" evidence="8">
    <location>
        <begin position="110"/>
        <end position="233"/>
    </location>
</feature>
<dbReference type="GO" id="GO:0005576">
    <property type="term" value="C:extracellular region"/>
    <property type="evidence" value="ECO:0007669"/>
    <property type="project" value="TreeGrafter"/>
</dbReference>
<keyword evidence="3 6" id="KW-0133">Cell shape</keyword>
<dbReference type="UniPathway" id="UPA00219"/>
<dbReference type="GO" id="GO:0071555">
    <property type="term" value="P:cell wall organization"/>
    <property type="evidence" value="ECO:0007669"/>
    <property type="project" value="UniProtKB-UniRule"/>
</dbReference>
<dbReference type="Proteomes" id="UP000230842">
    <property type="component" value="Unassembled WGS sequence"/>
</dbReference>
<dbReference type="AlphaFoldDB" id="A0A2M9BFD5"/>
<evidence type="ECO:0000256" key="1">
    <source>
        <dbReference type="ARBA" id="ARBA00004752"/>
    </source>
</evidence>